<keyword evidence="7" id="KW-1048">Host nucleus</keyword>
<evidence type="ECO:0000256" key="12">
    <source>
        <dbReference type="ARBA" id="ARBA00022741"/>
    </source>
</evidence>
<keyword evidence="12" id="KW-0547">Nucleotide-binding</keyword>
<evidence type="ECO:0000256" key="20">
    <source>
        <dbReference type="ARBA" id="ARBA00023125"/>
    </source>
</evidence>
<evidence type="ECO:0000256" key="32">
    <source>
        <dbReference type="SAM" id="MobiDB-lite"/>
    </source>
</evidence>
<sequence length="657" mass="75489">MDHTLTREESKLLMELLGLPMEQYGNFPLMRKAFLQKCKIMHPDKGGDEQAAKMLISLYKKLESEVKSLNTDDGFSTEEIPTYGSAEWERWWQTFNEDFDLFCHETFTVSDDEEEGGEKRKHDDEEPSCSQATPPKKKKTPSAPRDMPEPLRNFLSNAILSNKTMTSFLVYTTLEKSCLLYSKLSDKFKPTFISRHKLDSEGLIFLITPSKHRVSAITNFCSNLCSISFLIVKAVIKEFSCYCALCVEPFVLVVENIPGGLNSDFFDTPQEASKNVSWKLIGEYALNIMCDDLFLLLGLYKEFAVNPDTCCKCDQKVVVDHYKYHTLHYANAMLFMDCKNQKAICQQAVDGVLAFRRVQTAQLTRKQLLAKRFEYLFNKLEQVFSAKSEVTIETYMAGVCWFECLIPEMNMKNFILQYLECVVQNVPKKRFWCFTGPVNTGKTTLAAALLDLCGGKSLNVNMPFDKLNFELGVAIDQFTVVFEDVKGHSENKNLPTGQGISNLDNLRDYLDGAVKVNLEKKHLNKKTQIFPPGIVTANEYVFPVTLKVRFCKIIKFIYQTHLFKSLKKTELLTKHRVLQSGLTLLLLLVFHCDVEEFFSELHPFVKKWKENINYEVSWSRYLEMKQNVMNGLNILEKQQEDSGIFTETQETDSQPEC</sequence>
<evidence type="ECO:0000256" key="31">
    <source>
        <dbReference type="PROSITE-ProRule" id="PRU00671"/>
    </source>
</evidence>
<dbReference type="KEGG" id="vg:37618659"/>
<dbReference type="GO" id="GO:0052170">
    <property type="term" value="P:symbiont-mediated suppression of host innate immune response"/>
    <property type="evidence" value="ECO:0007669"/>
    <property type="project" value="UniProtKB-KW"/>
</dbReference>
<keyword evidence="13 31" id="KW-0863">Zinc-finger</keyword>
<evidence type="ECO:0000256" key="3">
    <source>
        <dbReference type="ARBA" id="ARBA00018805"/>
    </source>
</evidence>
<keyword evidence="5" id="KW-0244">Early protein</keyword>
<keyword evidence="37" id="KW-1185">Reference proteome</keyword>
<dbReference type="Pfam" id="PF02217">
    <property type="entry name" value="T_Ag_DNA_bind"/>
    <property type="match status" value="1"/>
</dbReference>
<evidence type="ECO:0000256" key="5">
    <source>
        <dbReference type="ARBA" id="ARBA00022518"/>
    </source>
</evidence>
<evidence type="ECO:0000256" key="8">
    <source>
        <dbReference type="ARBA" id="ARBA00022581"/>
    </source>
</evidence>
<keyword evidence="20 30" id="KW-0238">DNA-binding</keyword>
<dbReference type="Gene3D" id="1.10.10.510">
    <property type="entry name" value="Zinc finger, large T-antigen D1 domain"/>
    <property type="match status" value="1"/>
</dbReference>
<comment type="cofactor">
    <cofactor evidence="1">
        <name>Mg(2+)</name>
        <dbReference type="ChEBI" id="CHEBI:18420"/>
    </cofactor>
</comment>
<keyword evidence="24" id="KW-1078">G1/S host cell cycle checkpoint dysregulation by virus</keyword>
<comment type="catalytic activity">
    <reaction evidence="26">
        <text>Couples ATP hydrolysis with the unwinding of duplex DNA by translocating in the 3'-5' direction.</text>
        <dbReference type="EC" id="5.6.2.4"/>
    </reaction>
</comment>
<evidence type="ECO:0000256" key="18">
    <source>
        <dbReference type="ARBA" id="ARBA00022840"/>
    </source>
</evidence>
<keyword evidence="11" id="KW-0479">Metal-binding</keyword>
<keyword evidence="16" id="KW-1114">Inhibition of host interferon signaling pathway by virus</keyword>
<evidence type="ECO:0000256" key="30">
    <source>
        <dbReference type="PROSITE-ProRule" id="PRU00620"/>
    </source>
</evidence>
<name>K7QKI1_9POLY</name>
<dbReference type="InterPro" id="IPR037102">
    <property type="entry name" value="Znf_lg_T-Ag_D1_dom_sf"/>
</dbReference>
<evidence type="ECO:0000256" key="10">
    <source>
        <dbReference type="ARBA" id="ARBA00022705"/>
    </source>
</evidence>
<evidence type="ECO:0000256" key="26">
    <source>
        <dbReference type="ARBA" id="ARBA00034617"/>
    </source>
</evidence>
<dbReference type="PROSITE" id="PS51206">
    <property type="entry name" value="SF3_HELICASE_1"/>
    <property type="match status" value="1"/>
</dbReference>
<dbReference type="SUPFAM" id="SSF46565">
    <property type="entry name" value="Chaperone J-domain"/>
    <property type="match status" value="1"/>
</dbReference>
<dbReference type="GO" id="GO:0016787">
    <property type="term" value="F:hydrolase activity"/>
    <property type="evidence" value="ECO:0007669"/>
    <property type="project" value="UniProtKB-KW"/>
</dbReference>
<evidence type="ECO:0000256" key="13">
    <source>
        <dbReference type="ARBA" id="ARBA00022771"/>
    </source>
</evidence>
<dbReference type="InterPro" id="IPR014015">
    <property type="entry name" value="Helicase_SF3_DNA-vir"/>
</dbReference>
<dbReference type="Pfam" id="PF06431">
    <property type="entry name" value="Polyoma_lg_T_C"/>
    <property type="match status" value="1"/>
</dbReference>
<evidence type="ECO:0000256" key="4">
    <source>
        <dbReference type="ARBA" id="ARBA00022504"/>
    </source>
</evidence>
<dbReference type="PIRSF" id="PIRSF003368">
    <property type="entry name" value="Large_T_antigen_polyomaV"/>
    <property type="match status" value="1"/>
</dbReference>
<evidence type="ECO:0000313" key="37">
    <source>
        <dbReference type="Proteomes" id="UP000155657"/>
    </source>
</evidence>
<keyword evidence="15" id="KW-0347">Helicase</keyword>
<dbReference type="InterPro" id="IPR003133">
    <property type="entry name" value="T_Ag_DNA-bd"/>
</dbReference>
<evidence type="ECO:0000256" key="23">
    <source>
        <dbReference type="ARBA" id="ARBA00023280"/>
    </source>
</evidence>
<keyword evidence="21" id="KW-0413">Isomerase</keyword>
<dbReference type="RefSeq" id="YP_009507669.1">
    <property type="nucleotide sequence ID" value="NC_038559.1"/>
</dbReference>
<keyword evidence="6" id="KW-0597">Phosphoprotein</keyword>
<keyword evidence="8" id="KW-0945">Host-virus interaction</keyword>
<dbReference type="InterPro" id="IPR016392">
    <property type="entry name" value="Lg_T_Ag_polyomavir"/>
</dbReference>
<dbReference type="GO" id="GO:0005524">
    <property type="term" value="F:ATP binding"/>
    <property type="evidence" value="ECO:0007669"/>
    <property type="project" value="UniProtKB-KW"/>
</dbReference>
<feature type="domain" description="T-ag OBD" evidence="34">
    <location>
        <begin position="148"/>
        <end position="263"/>
    </location>
</feature>
<protein>
    <recommendedName>
        <fullName evidence="3">Large T antigen</fullName>
        <ecNumber evidence="27">5.6.2.4</ecNumber>
    </recommendedName>
    <alternativeName>
        <fullName evidence="28">DNA 3'-5' helicase large T antigen</fullName>
    </alternativeName>
</protein>
<evidence type="ECO:0000256" key="22">
    <source>
        <dbReference type="ARBA" id="ARBA00023258"/>
    </source>
</evidence>
<dbReference type="GO" id="GO:0003688">
    <property type="term" value="F:DNA replication origin binding"/>
    <property type="evidence" value="ECO:0007669"/>
    <property type="project" value="InterPro"/>
</dbReference>
<proteinExistence type="predicted"/>
<evidence type="ECO:0000256" key="7">
    <source>
        <dbReference type="ARBA" id="ARBA00022562"/>
    </source>
</evidence>
<feature type="DNA-binding region" description="T-ag OBD" evidence="30">
    <location>
        <begin position="148"/>
        <end position="263"/>
    </location>
</feature>
<dbReference type="SMART" id="SM00271">
    <property type="entry name" value="DnaJ"/>
    <property type="match status" value="1"/>
</dbReference>
<dbReference type="InterPro" id="IPR036869">
    <property type="entry name" value="J_dom_sf"/>
</dbReference>
<organism evidence="36 37">
    <name type="scientific">Saimiri sciureus polyomavirus 1</name>
    <dbReference type="NCBI Taxonomy" id="1236410"/>
    <lineage>
        <taxon>Viruses</taxon>
        <taxon>Monodnaviria</taxon>
        <taxon>Shotokuvirae</taxon>
        <taxon>Cossaviricota</taxon>
        <taxon>Papovaviricetes</taxon>
        <taxon>Sepolyvirales</taxon>
        <taxon>Polyomaviridae</taxon>
        <taxon>Betapolyomavirus</taxon>
        <taxon>Betapolyomavirus sasciureus</taxon>
    </lineage>
</organism>
<feature type="domain" description="T-ag D1-type" evidence="35">
    <location>
        <begin position="273"/>
        <end position="365"/>
    </location>
</feature>
<dbReference type="GO" id="GO:0043138">
    <property type="term" value="F:3'-5' DNA helicase activity"/>
    <property type="evidence" value="ECO:0007669"/>
    <property type="project" value="UniProtKB-EC"/>
</dbReference>
<comment type="subcellular location">
    <subcellularLocation>
        <location evidence="2">Host nucleus</location>
    </subcellularLocation>
</comment>
<evidence type="ECO:0000256" key="17">
    <source>
        <dbReference type="ARBA" id="ARBA00022833"/>
    </source>
</evidence>
<dbReference type="Gene3D" id="3.40.50.300">
    <property type="entry name" value="P-loop containing nucleotide triphosphate hydrolases"/>
    <property type="match status" value="1"/>
</dbReference>
<evidence type="ECO:0000256" key="6">
    <source>
        <dbReference type="ARBA" id="ARBA00022553"/>
    </source>
</evidence>
<dbReference type="PROSITE" id="PS51341">
    <property type="entry name" value="ZF_LTAG_D1"/>
    <property type="match status" value="1"/>
</dbReference>
<dbReference type="Gene3D" id="1.20.1050.70">
    <property type="entry name" value="Large T antigen, SV40, domain 3"/>
    <property type="match status" value="1"/>
</dbReference>
<dbReference type="PROSITE" id="PS51287">
    <property type="entry name" value="T_AG_OBD"/>
    <property type="match status" value="1"/>
</dbReference>
<dbReference type="Proteomes" id="UP000155657">
    <property type="component" value="Segment"/>
</dbReference>
<keyword evidence="10" id="KW-0235">DNA replication</keyword>
<keyword evidence="23" id="KW-0899">Viral immunoevasion</keyword>
<evidence type="ECO:0000256" key="28">
    <source>
        <dbReference type="ARBA" id="ARBA00045019"/>
    </source>
</evidence>
<dbReference type="GO" id="GO:0006260">
    <property type="term" value="P:DNA replication"/>
    <property type="evidence" value="ECO:0007669"/>
    <property type="project" value="UniProtKB-KW"/>
</dbReference>
<evidence type="ECO:0000256" key="15">
    <source>
        <dbReference type="ARBA" id="ARBA00022806"/>
    </source>
</evidence>
<dbReference type="GO" id="GO:0039645">
    <property type="term" value="P:symbiont-mediated perturbation of host cell cycle G1/S transition checkpoint"/>
    <property type="evidence" value="ECO:0007669"/>
    <property type="project" value="UniProtKB-KW"/>
</dbReference>
<keyword evidence="18" id="KW-0067">ATP-binding</keyword>
<dbReference type="SUPFAM" id="SSF52540">
    <property type="entry name" value="P-loop containing nucleoside triphosphate hydrolases"/>
    <property type="match status" value="1"/>
</dbReference>
<evidence type="ECO:0000313" key="36">
    <source>
        <dbReference type="EMBL" id="AFU25621.1"/>
    </source>
</evidence>
<dbReference type="InterPro" id="IPR001623">
    <property type="entry name" value="DnaJ_domain"/>
</dbReference>
<keyword evidence="19" id="KW-0007">Acetylation</keyword>
<evidence type="ECO:0000256" key="27">
    <source>
        <dbReference type="ARBA" id="ARBA00034808"/>
    </source>
</evidence>
<dbReference type="Gene3D" id="1.10.287.110">
    <property type="entry name" value="DnaJ domain"/>
    <property type="match status" value="1"/>
</dbReference>
<accession>K7QKI1</accession>
<dbReference type="GO" id="GO:0039502">
    <property type="term" value="P:symbiont-mediated suppression of host type I interferon-mediated signaling pathway"/>
    <property type="evidence" value="ECO:0007669"/>
    <property type="project" value="UniProtKB-KW"/>
</dbReference>
<keyword evidence="22" id="KW-0922">Interferon antiviral system evasion</keyword>
<evidence type="ECO:0000256" key="11">
    <source>
        <dbReference type="ARBA" id="ARBA00022723"/>
    </source>
</evidence>
<evidence type="ECO:0000259" key="33">
    <source>
        <dbReference type="PROSITE" id="PS51206"/>
    </source>
</evidence>
<dbReference type="EC" id="5.6.2.4" evidence="27"/>
<dbReference type="Gene3D" id="3.40.1310.20">
    <property type="match status" value="1"/>
</dbReference>
<dbReference type="EMBL" id="JX159989">
    <property type="protein sequence ID" value="AFU25621.1"/>
    <property type="molecule type" value="Genomic_DNA"/>
</dbReference>
<dbReference type="GeneID" id="37618659"/>
<evidence type="ECO:0000259" key="35">
    <source>
        <dbReference type="PROSITE" id="PS51341"/>
    </source>
</evidence>
<evidence type="ECO:0000256" key="25">
    <source>
        <dbReference type="ARBA" id="ARBA00023318"/>
    </source>
</evidence>
<feature type="domain" description="SF3 helicase" evidence="33">
    <location>
        <begin position="410"/>
        <end position="572"/>
    </location>
</feature>
<evidence type="ECO:0000256" key="21">
    <source>
        <dbReference type="ARBA" id="ARBA00023235"/>
    </source>
</evidence>
<evidence type="ECO:0000256" key="1">
    <source>
        <dbReference type="ARBA" id="ARBA00001946"/>
    </source>
</evidence>
<evidence type="ECO:0000259" key="34">
    <source>
        <dbReference type="PROSITE" id="PS51287"/>
    </source>
</evidence>
<dbReference type="GO" id="GO:0042025">
    <property type="term" value="C:host cell nucleus"/>
    <property type="evidence" value="ECO:0007669"/>
    <property type="project" value="UniProtKB-SubCell"/>
</dbReference>
<dbReference type="OrthoDB" id="14669at10239"/>
<dbReference type="GO" id="GO:0008270">
    <property type="term" value="F:zinc ion binding"/>
    <property type="evidence" value="ECO:0007669"/>
    <property type="project" value="UniProtKB-KW"/>
</dbReference>
<evidence type="ECO:0000256" key="24">
    <source>
        <dbReference type="ARBA" id="ARBA00023309"/>
    </source>
</evidence>
<evidence type="ECO:0000256" key="29">
    <source>
        <dbReference type="ARBA" id="ARBA00048988"/>
    </source>
</evidence>
<keyword evidence="4" id="KW-1121">Modulation of host cell cycle by virus</keyword>
<keyword evidence="25" id="KW-1096">Inhibition of host JAK1 by virus</keyword>
<evidence type="ECO:0000256" key="14">
    <source>
        <dbReference type="ARBA" id="ARBA00022801"/>
    </source>
</evidence>
<evidence type="ECO:0000256" key="9">
    <source>
        <dbReference type="ARBA" id="ARBA00022632"/>
    </source>
</evidence>
<keyword evidence="17" id="KW-0862">Zinc</keyword>
<dbReference type="GO" id="GO:0039576">
    <property type="term" value="P:symbiont-mediated suppression of host JAK-STAT cascade via inhibition of JAK1 activity"/>
    <property type="evidence" value="ECO:0007669"/>
    <property type="project" value="UniProtKB-KW"/>
</dbReference>
<dbReference type="InterPro" id="IPR027417">
    <property type="entry name" value="P-loop_NTPase"/>
</dbReference>
<evidence type="ECO:0000256" key="2">
    <source>
        <dbReference type="ARBA" id="ARBA00004147"/>
    </source>
</evidence>
<comment type="catalytic activity">
    <reaction evidence="29">
        <text>ATP + H2O = ADP + phosphate + H(+)</text>
        <dbReference type="Rhea" id="RHEA:13065"/>
        <dbReference type="ChEBI" id="CHEBI:15377"/>
        <dbReference type="ChEBI" id="CHEBI:15378"/>
        <dbReference type="ChEBI" id="CHEBI:30616"/>
        <dbReference type="ChEBI" id="CHEBI:43474"/>
        <dbReference type="ChEBI" id="CHEBI:456216"/>
        <dbReference type="EC" id="5.6.2.4"/>
    </reaction>
</comment>
<keyword evidence="9" id="KW-1090">Inhibition of host innate immune response by virus</keyword>
<dbReference type="InterPro" id="IPR017910">
    <property type="entry name" value="Znf_lg_T-Ag_D1-typ"/>
</dbReference>
<evidence type="ECO:0000256" key="16">
    <source>
        <dbReference type="ARBA" id="ARBA00022830"/>
    </source>
</evidence>
<evidence type="ECO:0000256" key="19">
    <source>
        <dbReference type="ARBA" id="ARBA00022990"/>
    </source>
</evidence>
<feature type="region of interest" description="Disordered" evidence="32">
    <location>
        <begin position="110"/>
        <end position="149"/>
    </location>
</feature>
<dbReference type="SUPFAM" id="SSF55464">
    <property type="entry name" value="Origin of replication-binding domain, RBD-like"/>
    <property type="match status" value="1"/>
</dbReference>
<dbReference type="InterPro" id="IPR010932">
    <property type="entry name" value="Lg_T_Ag_Polyomavir_C"/>
</dbReference>
<reference evidence="36 37" key="1">
    <citation type="journal article" date="2013" name="PLoS Pathog.">
        <title>Novel Polyomaviruses of Nonhuman Primates: Genetic and Serological Predictors for the Existence of Multiple Unknown Polyomaviruses within the Human Population.</title>
        <authorList>
            <person name="Scuda N."/>
            <person name="Madinda N.F."/>
            <person name="Akoua-Koffi C."/>
            <person name="Adjogoua E.V."/>
            <person name="Wevers D."/>
            <person name="Hofmann J."/>
            <person name="Cameron K.N."/>
            <person name="Leendertz S.A."/>
            <person name="Couacy-Hymann E."/>
            <person name="Robbins M."/>
            <person name="Boesch C."/>
            <person name="Jarvis M.A."/>
            <person name="Moens U."/>
            <person name="Mugisha L."/>
            <person name="Calvignac-Spencer S."/>
            <person name="Leendertz F.H."/>
            <person name="Ehlers B."/>
        </authorList>
    </citation>
    <scope>NUCLEOTIDE SEQUENCE [LARGE SCALE GENOMIC DNA]</scope>
    <source>
        <strain evidence="36">2033</strain>
    </source>
</reference>
<keyword evidence="14" id="KW-0378">Hydrolase</keyword>